<gene>
    <name evidence="2" type="ORF">F0L74_09740</name>
</gene>
<name>A0A5B2VVT6_9BACT</name>
<reference evidence="2 3" key="1">
    <citation type="submission" date="2019-09" db="EMBL/GenBank/DDBJ databases">
        <title>Chitinophaga ginsengihumi sp. nov., isolated from soil of ginseng rhizosphere.</title>
        <authorList>
            <person name="Lee J."/>
        </authorList>
    </citation>
    <scope>NUCLEOTIDE SEQUENCE [LARGE SCALE GENOMIC DNA]</scope>
    <source>
        <strain evidence="2 3">BN140078</strain>
    </source>
</reference>
<proteinExistence type="predicted"/>
<dbReference type="Proteomes" id="UP000324611">
    <property type="component" value="Unassembled WGS sequence"/>
</dbReference>
<dbReference type="Pfam" id="PF19512">
    <property type="entry name" value="DUF6046"/>
    <property type="match status" value="1"/>
</dbReference>
<protein>
    <recommendedName>
        <fullName evidence="1">DUF6046 domain-containing protein</fullName>
    </recommendedName>
</protein>
<evidence type="ECO:0000313" key="3">
    <source>
        <dbReference type="Proteomes" id="UP000324611"/>
    </source>
</evidence>
<keyword evidence="3" id="KW-1185">Reference proteome</keyword>
<comment type="caution">
    <text evidence="2">The sequence shown here is derived from an EMBL/GenBank/DDBJ whole genome shotgun (WGS) entry which is preliminary data.</text>
</comment>
<accession>A0A5B2VVT6</accession>
<dbReference type="AlphaFoldDB" id="A0A5B2VVT6"/>
<dbReference type="RefSeq" id="WP_149837676.1">
    <property type="nucleotide sequence ID" value="NZ_VUOC01000002.1"/>
</dbReference>
<sequence length="119" mass="13262">MQTVLVTVAQSKKIIVTDIQGRDGTVKEYIGMGDYEVTINGIITGSNQHYPIDETHALKQMLDAPVPLVAVSWYLQNLDVYNLVVRDYAFAQEPGGYSRQLFTINCLSDTPIELLITNV</sequence>
<feature type="domain" description="DUF6046" evidence="1">
    <location>
        <begin position="2"/>
        <end position="118"/>
    </location>
</feature>
<organism evidence="2 3">
    <name type="scientific">Chitinophaga agrisoli</name>
    <dbReference type="NCBI Taxonomy" id="2607653"/>
    <lineage>
        <taxon>Bacteria</taxon>
        <taxon>Pseudomonadati</taxon>
        <taxon>Bacteroidota</taxon>
        <taxon>Chitinophagia</taxon>
        <taxon>Chitinophagales</taxon>
        <taxon>Chitinophagaceae</taxon>
        <taxon>Chitinophaga</taxon>
    </lineage>
</organism>
<evidence type="ECO:0000313" key="2">
    <source>
        <dbReference type="EMBL" id="KAA2242800.1"/>
    </source>
</evidence>
<evidence type="ECO:0000259" key="1">
    <source>
        <dbReference type="Pfam" id="PF19512"/>
    </source>
</evidence>
<dbReference type="InterPro" id="IPR046109">
    <property type="entry name" value="DUF6046"/>
</dbReference>
<reference evidence="2 3" key="2">
    <citation type="submission" date="2019-09" db="EMBL/GenBank/DDBJ databases">
        <authorList>
            <person name="Jin C."/>
        </authorList>
    </citation>
    <scope>NUCLEOTIDE SEQUENCE [LARGE SCALE GENOMIC DNA]</scope>
    <source>
        <strain evidence="2 3">BN140078</strain>
    </source>
</reference>
<dbReference type="EMBL" id="VUOC01000002">
    <property type="protein sequence ID" value="KAA2242800.1"/>
    <property type="molecule type" value="Genomic_DNA"/>
</dbReference>